<evidence type="ECO:0000256" key="1">
    <source>
        <dbReference type="SAM" id="MobiDB-lite"/>
    </source>
</evidence>
<organism evidence="2 3">
    <name type="scientific">Dactylosporangium vinaceum</name>
    <dbReference type="NCBI Taxonomy" id="53362"/>
    <lineage>
        <taxon>Bacteria</taxon>
        <taxon>Bacillati</taxon>
        <taxon>Actinomycetota</taxon>
        <taxon>Actinomycetes</taxon>
        <taxon>Micromonosporales</taxon>
        <taxon>Micromonosporaceae</taxon>
        <taxon>Dactylosporangium</taxon>
    </lineage>
</organism>
<feature type="compositionally biased region" description="Basic and acidic residues" evidence="1">
    <location>
        <begin position="12"/>
        <end position="22"/>
    </location>
</feature>
<feature type="region of interest" description="Disordered" evidence="1">
    <location>
        <begin position="1"/>
        <end position="22"/>
    </location>
</feature>
<keyword evidence="3" id="KW-1185">Reference proteome</keyword>
<evidence type="ECO:0000313" key="3">
    <source>
        <dbReference type="Proteomes" id="UP001589608"/>
    </source>
</evidence>
<reference evidence="2 3" key="1">
    <citation type="submission" date="2024-09" db="EMBL/GenBank/DDBJ databases">
        <authorList>
            <person name="Sun Q."/>
            <person name="Mori K."/>
        </authorList>
    </citation>
    <scope>NUCLEOTIDE SEQUENCE [LARGE SCALE GENOMIC DNA]</scope>
    <source>
        <strain evidence="2 3">JCM 3307</strain>
    </source>
</reference>
<dbReference type="RefSeq" id="WP_223103282.1">
    <property type="nucleotide sequence ID" value="NZ_CP061913.1"/>
</dbReference>
<protein>
    <submittedName>
        <fullName evidence="2">Uncharacterized protein</fullName>
    </submittedName>
</protein>
<dbReference type="Proteomes" id="UP001589608">
    <property type="component" value="Unassembled WGS sequence"/>
</dbReference>
<sequence>MKSRPLATPSSRIEHDNPQPQTKLEREVVSLVGVLEASAVFDGHCHIELCTDDRRAAAQIHYPAALTAAVHAAICERVTLRGTVQPSPSGALQMHLVSLAILSHRRAAEQTWSSEGSRQE</sequence>
<accession>A0ABV5M939</accession>
<name>A0ABV5M939_9ACTN</name>
<comment type="caution">
    <text evidence="2">The sequence shown here is derived from an EMBL/GenBank/DDBJ whole genome shotgun (WGS) entry which is preliminary data.</text>
</comment>
<evidence type="ECO:0000313" key="2">
    <source>
        <dbReference type="EMBL" id="MFB9445374.1"/>
    </source>
</evidence>
<proteinExistence type="predicted"/>
<gene>
    <name evidence="2" type="ORF">ACFFTR_20050</name>
</gene>
<dbReference type="EMBL" id="JBHMCA010000042">
    <property type="protein sequence ID" value="MFB9445374.1"/>
    <property type="molecule type" value="Genomic_DNA"/>
</dbReference>